<dbReference type="RefSeq" id="WP_008861225.1">
    <property type="nucleotide sequence ID" value="NZ_CAXSNY010000002.1"/>
</dbReference>
<evidence type="ECO:0000256" key="8">
    <source>
        <dbReference type="ARBA" id="ARBA00022840"/>
    </source>
</evidence>
<keyword evidence="9" id="KW-0460">Magnesium</keyword>
<name>K0X2X0_9BACT</name>
<keyword evidence="8" id="KW-0067">ATP-binding</keyword>
<protein>
    <recommendedName>
        <fullName evidence="3">tRNA threonylcarbamoyladenosine biosynthesis protein TsaE</fullName>
    </recommendedName>
    <alternativeName>
        <fullName evidence="10">t(6)A37 threonylcarbamoyladenosine biosynthesis protein TsaE</fullName>
    </alternativeName>
</protein>
<dbReference type="InterPro" id="IPR027417">
    <property type="entry name" value="P-loop_NTPase"/>
</dbReference>
<proteinExistence type="inferred from homology"/>
<dbReference type="EMBL" id="ADLE01000002">
    <property type="protein sequence ID" value="EJZ65643.1"/>
    <property type="molecule type" value="Genomic_DNA"/>
</dbReference>
<evidence type="ECO:0000256" key="5">
    <source>
        <dbReference type="ARBA" id="ARBA00022694"/>
    </source>
</evidence>
<dbReference type="HOGENOM" id="CLU_087829_5_0_10"/>
<evidence type="ECO:0000256" key="4">
    <source>
        <dbReference type="ARBA" id="ARBA00022490"/>
    </source>
</evidence>
<organism evidence="11 12">
    <name type="scientific">Barnesiella intestinihominis YIT 11860</name>
    <dbReference type="NCBI Taxonomy" id="742726"/>
    <lineage>
        <taxon>Bacteria</taxon>
        <taxon>Pseudomonadati</taxon>
        <taxon>Bacteroidota</taxon>
        <taxon>Bacteroidia</taxon>
        <taxon>Bacteroidales</taxon>
        <taxon>Barnesiellaceae</taxon>
        <taxon>Barnesiella</taxon>
    </lineage>
</organism>
<evidence type="ECO:0000256" key="2">
    <source>
        <dbReference type="ARBA" id="ARBA00007599"/>
    </source>
</evidence>
<evidence type="ECO:0000256" key="6">
    <source>
        <dbReference type="ARBA" id="ARBA00022723"/>
    </source>
</evidence>
<dbReference type="NCBIfam" id="TIGR00150">
    <property type="entry name" value="T6A_YjeE"/>
    <property type="match status" value="1"/>
</dbReference>
<evidence type="ECO:0000256" key="9">
    <source>
        <dbReference type="ARBA" id="ARBA00022842"/>
    </source>
</evidence>
<dbReference type="SUPFAM" id="SSF52540">
    <property type="entry name" value="P-loop containing nucleoside triphosphate hydrolases"/>
    <property type="match status" value="1"/>
</dbReference>
<keyword evidence="12" id="KW-1185">Reference proteome</keyword>
<dbReference type="Proteomes" id="UP000006044">
    <property type="component" value="Unassembled WGS sequence"/>
</dbReference>
<comment type="similarity">
    <text evidence="2">Belongs to the TsaE family.</text>
</comment>
<sequence length="140" mass="15763">MHTLTIKNLDQIQETARQFIKLMGDNTVFAFHGNMGAGKTTFIKAVCEELGVDDPVNSPTFAIINEYRSATTGELIYHFDCYRLDKIEEAYDLGAEDYFASGALCFIEWPDKIEELLPYDCVNVHIAETENGARSITLDI</sequence>
<dbReference type="GO" id="GO:0046872">
    <property type="term" value="F:metal ion binding"/>
    <property type="evidence" value="ECO:0007669"/>
    <property type="project" value="UniProtKB-KW"/>
</dbReference>
<reference evidence="11 12" key="1">
    <citation type="submission" date="2012-08" db="EMBL/GenBank/DDBJ databases">
        <title>The Genome Sequence of Barnesiella intestinihominis YIT 11860.</title>
        <authorList>
            <consortium name="The Broad Institute Genome Sequencing Platform"/>
            <person name="Earl A."/>
            <person name="Ward D."/>
            <person name="Feldgarden M."/>
            <person name="Gevers D."/>
            <person name="Morotomi M."/>
            <person name="Walker B."/>
            <person name="Young S.K."/>
            <person name="Zeng Q."/>
            <person name="Gargeya S."/>
            <person name="Fitzgerald M."/>
            <person name="Haas B."/>
            <person name="Abouelleil A."/>
            <person name="Alvarado L."/>
            <person name="Arachchi H.M."/>
            <person name="Berlin A.M."/>
            <person name="Chapman S.B."/>
            <person name="Goldberg J."/>
            <person name="Griggs A."/>
            <person name="Gujja S."/>
            <person name="Hansen M."/>
            <person name="Howarth C."/>
            <person name="Imamovic A."/>
            <person name="Larimer J."/>
            <person name="McCowen C."/>
            <person name="Montmayeur A."/>
            <person name="Murphy C."/>
            <person name="Neiman D."/>
            <person name="Pearson M."/>
            <person name="Priest M."/>
            <person name="Roberts A."/>
            <person name="Saif S."/>
            <person name="Shea T."/>
            <person name="Sisk P."/>
            <person name="Sykes S."/>
            <person name="Wortman J."/>
            <person name="Nusbaum C."/>
            <person name="Birren B."/>
        </authorList>
    </citation>
    <scope>NUCLEOTIDE SEQUENCE [LARGE SCALE GENOMIC DNA]</scope>
    <source>
        <strain evidence="11 12">YIT 11860</strain>
    </source>
</reference>
<dbReference type="GO" id="GO:0005737">
    <property type="term" value="C:cytoplasm"/>
    <property type="evidence" value="ECO:0007669"/>
    <property type="project" value="UniProtKB-SubCell"/>
</dbReference>
<keyword evidence="7" id="KW-0547">Nucleotide-binding</keyword>
<evidence type="ECO:0000313" key="11">
    <source>
        <dbReference type="EMBL" id="EJZ65643.1"/>
    </source>
</evidence>
<dbReference type="STRING" id="742726.HMPREF9448_00730"/>
<evidence type="ECO:0000256" key="3">
    <source>
        <dbReference type="ARBA" id="ARBA00019010"/>
    </source>
</evidence>
<keyword evidence="6" id="KW-0479">Metal-binding</keyword>
<dbReference type="Pfam" id="PF02367">
    <property type="entry name" value="TsaE"/>
    <property type="match status" value="1"/>
</dbReference>
<keyword evidence="4" id="KW-0963">Cytoplasm</keyword>
<gene>
    <name evidence="11" type="ORF">HMPREF9448_00730</name>
</gene>
<dbReference type="OrthoDB" id="9815896at2"/>
<dbReference type="PANTHER" id="PTHR33540">
    <property type="entry name" value="TRNA THREONYLCARBAMOYLADENOSINE BIOSYNTHESIS PROTEIN TSAE"/>
    <property type="match status" value="1"/>
</dbReference>
<comment type="caution">
    <text evidence="11">The sequence shown here is derived from an EMBL/GenBank/DDBJ whole genome shotgun (WGS) entry which is preliminary data.</text>
</comment>
<evidence type="ECO:0000313" key="12">
    <source>
        <dbReference type="Proteomes" id="UP000006044"/>
    </source>
</evidence>
<dbReference type="GO" id="GO:0005524">
    <property type="term" value="F:ATP binding"/>
    <property type="evidence" value="ECO:0007669"/>
    <property type="project" value="UniProtKB-KW"/>
</dbReference>
<dbReference type="PATRIC" id="fig|742726.3.peg.779"/>
<dbReference type="PANTHER" id="PTHR33540:SF2">
    <property type="entry name" value="TRNA THREONYLCARBAMOYLADENOSINE BIOSYNTHESIS PROTEIN TSAE"/>
    <property type="match status" value="1"/>
</dbReference>
<dbReference type="GeneID" id="77848057"/>
<comment type="subcellular location">
    <subcellularLocation>
        <location evidence="1">Cytoplasm</location>
    </subcellularLocation>
</comment>
<evidence type="ECO:0000256" key="7">
    <source>
        <dbReference type="ARBA" id="ARBA00022741"/>
    </source>
</evidence>
<dbReference type="GO" id="GO:0002949">
    <property type="term" value="P:tRNA threonylcarbamoyladenosine modification"/>
    <property type="evidence" value="ECO:0007669"/>
    <property type="project" value="InterPro"/>
</dbReference>
<evidence type="ECO:0000256" key="10">
    <source>
        <dbReference type="ARBA" id="ARBA00032441"/>
    </source>
</evidence>
<evidence type="ECO:0000256" key="1">
    <source>
        <dbReference type="ARBA" id="ARBA00004496"/>
    </source>
</evidence>
<keyword evidence="5" id="KW-0819">tRNA processing</keyword>
<dbReference type="Gene3D" id="3.40.50.300">
    <property type="entry name" value="P-loop containing nucleotide triphosphate hydrolases"/>
    <property type="match status" value="1"/>
</dbReference>
<dbReference type="InterPro" id="IPR003442">
    <property type="entry name" value="T6A_TsaE"/>
</dbReference>
<dbReference type="eggNOG" id="COG0802">
    <property type="taxonomic scope" value="Bacteria"/>
</dbReference>
<accession>K0X2X0</accession>
<dbReference type="AlphaFoldDB" id="K0X2X0"/>